<comment type="catalytic activity">
    <reaction evidence="6">
        <text>(sulfur carrier)-H + L-cysteine = (sulfur carrier)-SH + L-alanine</text>
        <dbReference type="Rhea" id="RHEA:43892"/>
        <dbReference type="Rhea" id="RHEA-COMP:14737"/>
        <dbReference type="Rhea" id="RHEA-COMP:14739"/>
        <dbReference type="ChEBI" id="CHEBI:29917"/>
        <dbReference type="ChEBI" id="CHEBI:35235"/>
        <dbReference type="ChEBI" id="CHEBI:57972"/>
        <dbReference type="ChEBI" id="CHEBI:64428"/>
        <dbReference type="EC" id="2.8.1.7"/>
    </reaction>
</comment>
<evidence type="ECO:0000256" key="5">
    <source>
        <dbReference type="ARBA" id="ARBA00022898"/>
    </source>
</evidence>
<evidence type="ECO:0000256" key="7">
    <source>
        <dbReference type="RuleBase" id="RU004504"/>
    </source>
</evidence>
<dbReference type="InterPro" id="IPR015422">
    <property type="entry name" value="PyrdxlP-dep_Trfase_small"/>
</dbReference>
<gene>
    <name evidence="9" type="ORF">CHTY_001645</name>
</gene>
<evidence type="ECO:0000256" key="6">
    <source>
        <dbReference type="ARBA" id="ARBA00050776"/>
    </source>
</evidence>
<reference evidence="9" key="1">
    <citation type="submission" date="2021-04" db="EMBL/GenBank/DDBJ databases">
        <title>Genomic features of Candidatus Phytoplasma meliae isolate ChTYXIII (1SrXIII-G).</title>
        <authorList>
            <person name="Fernandez F.D."/>
            <person name="Conci L.R."/>
        </authorList>
    </citation>
    <scope>NUCLEOTIDE SEQUENCE [LARGE SCALE GENOMIC DNA]</scope>
    <source>
        <strain evidence="9">ChTYXIII-Mo</strain>
    </source>
</reference>
<dbReference type="InterPro" id="IPR020578">
    <property type="entry name" value="Aminotrans_V_PyrdxlP_BS"/>
</dbReference>
<dbReference type="Proteomes" id="UP001195571">
    <property type="component" value="Unassembled WGS sequence"/>
</dbReference>
<evidence type="ECO:0000256" key="4">
    <source>
        <dbReference type="ARBA" id="ARBA00022679"/>
    </source>
</evidence>
<dbReference type="PANTHER" id="PTHR43586">
    <property type="entry name" value="CYSTEINE DESULFURASE"/>
    <property type="match status" value="1"/>
</dbReference>
<proteinExistence type="inferred from homology"/>
<dbReference type="InterPro" id="IPR000192">
    <property type="entry name" value="Aminotrans_V_dom"/>
</dbReference>
<feature type="domain" description="Aminotransferase class V" evidence="8">
    <location>
        <begin position="20"/>
        <end position="384"/>
    </location>
</feature>
<dbReference type="Gene3D" id="3.90.1150.10">
    <property type="entry name" value="Aspartate Aminotransferase, domain 1"/>
    <property type="match status" value="1"/>
</dbReference>
<keyword evidence="9" id="KW-0032">Aminotransferase</keyword>
<dbReference type="InterPro" id="IPR015421">
    <property type="entry name" value="PyrdxlP-dep_Trfase_major"/>
</dbReference>
<accession>A0ABS5CY80</accession>
<evidence type="ECO:0000256" key="1">
    <source>
        <dbReference type="ARBA" id="ARBA00001933"/>
    </source>
</evidence>
<name>A0ABS5CY80_9MOLU</name>
<dbReference type="EC" id="2.8.1.7" evidence="3"/>
<dbReference type="GO" id="GO:0008483">
    <property type="term" value="F:transaminase activity"/>
    <property type="evidence" value="ECO:0007669"/>
    <property type="project" value="UniProtKB-KW"/>
</dbReference>
<dbReference type="EMBL" id="JACAOD020000006">
    <property type="protein sequence ID" value="MBP5835925.1"/>
    <property type="molecule type" value="Genomic_DNA"/>
</dbReference>
<comment type="caution">
    <text evidence="9">The sequence shown here is derived from an EMBL/GenBank/DDBJ whole genome shotgun (WGS) entry which is preliminary data.</text>
</comment>
<evidence type="ECO:0000256" key="3">
    <source>
        <dbReference type="ARBA" id="ARBA00012239"/>
    </source>
</evidence>
<comment type="similarity">
    <text evidence="2">Belongs to the class-V pyridoxal-phosphate-dependent aminotransferase family. Csd subfamily.</text>
</comment>
<dbReference type="RefSeq" id="WP_203552188.1">
    <property type="nucleotide sequence ID" value="NZ_JACAOD020000006.1"/>
</dbReference>
<sequence length="401" mass="45316">MPKKSFRCFFPIFKTNSELVYFDTASTSLKPQKVINELNSFYNNNGVGNKSLAPLTSQNDLLLNETRNKTAHFINALPEEIIFTKGTTDSLNLLAQSLSDILEEGDEIITSQLEHNSSVLPWLQQAKIKKAKIIFIPLNENNKITVENFAKVLTAKTKVVALTHISNVLGYQTPIKEITALAHQKNALVILDAAQSVGHLPIDVKALDIDFLAFSSHKLYGPFGVGVLFGKNHLLQKLNPTFFGGSSIKEFSTKHLCFNDSPYKFEPGTLNIADIIGFKKALEFIEEIGFNNIEQQEQKIYQKIMKELKKFDQITIYNPQAVNIIAFNFNNIHAHDVESFLAQRNIYVRTGKCCAFLITEKLKQISIIRISIGMHNNEKDVDLLIENLKKVQEFFTSFSQK</sequence>
<dbReference type="PIRSF" id="PIRSF005572">
    <property type="entry name" value="NifS"/>
    <property type="match status" value="1"/>
</dbReference>
<dbReference type="InterPro" id="IPR015424">
    <property type="entry name" value="PyrdxlP-dep_Trfase"/>
</dbReference>
<dbReference type="InterPro" id="IPR010970">
    <property type="entry name" value="Cys_dSase_SufS"/>
</dbReference>
<dbReference type="CDD" id="cd06453">
    <property type="entry name" value="SufS_like"/>
    <property type="match status" value="1"/>
</dbReference>
<evidence type="ECO:0000313" key="10">
    <source>
        <dbReference type="Proteomes" id="UP001195571"/>
    </source>
</evidence>
<evidence type="ECO:0000256" key="2">
    <source>
        <dbReference type="ARBA" id="ARBA00010447"/>
    </source>
</evidence>
<dbReference type="PROSITE" id="PS00595">
    <property type="entry name" value="AA_TRANSFER_CLASS_5"/>
    <property type="match status" value="1"/>
</dbReference>
<keyword evidence="10" id="KW-1185">Reference proteome</keyword>
<dbReference type="SUPFAM" id="SSF53383">
    <property type="entry name" value="PLP-dependent transferases"/>
    <property type="match status" value="1"/>
</dbReference>
<dbReference type="Pfam" id="PF00266">
    <property type="entry name" value="Aminotran_5"/>
    <property type="match status" value="1"/>
</dbReference>
<dbReference type="InterPro" id="IPR016454">
    <property type="entry name" value="Cysteine_dSase"/>
</dbReference>
<keyword evidence="5" id="KW-0663">Pyridoxal phosphate</keyword>
<dbReference type="PANTHER" id="PTHR43586:SF8">
    <property type="entry name" value="CYSTEINE DESULFURASE 1, CHLOROPLASTIC"/>
    <property type="match status" value="1"/>
</dbReference>
<organism evidence="9 10">
    <name type="scientific">Candidatus Phytoplasma meliae</name>
    <dbReference type="NCBI Taxonomy" id="1848402"/>
    <lineage>
        <taxon>Bacteria</taxon>
        <taxon>Bacillati</taxon>
        <taxon>Mycoplasmatota</taxon>
        <taxon>Mollicutes</taxon>
        <taxon>Acholeplasmatales</taxon>
        <taxon>Acholeplasmataceae</taxon>
        <taxon>Candidatus Phytoplasma</taxon>
        <taxon>16SrXIII (Mexican periwinkle virescence group)</taxon>
    </lineage>
</organism>
<evidence type="ECO:0000259" key="8">
    <source>
        <dbReference type="Pfam" id="PF00266"/>
    </source>
</evidence>
<evidence type="ECO:0000313" key="9">
    <source>
        <dbReference type="EMBL" id="MBP5835925.1"/>
    </source>
</evidence>
<comment type="cofactor">
    <cofactor evidence="1 7">
        <name>pyridoxal 5'-phosphate</name>
        <dbReference type="ChEBI" id="CHEBI:597326"/>
    </cofactor>
</comment>
<dbReference type="Gene3D" id="3.40.640.10">
    <property type="entry name" value="Type I PLP-dependent aspartate aminotransferase-like (Major domain)"/>
    <property type="match status" value="1"/>
</dbReference>
<protein>
    <recommendedName>
        <fullName evidence="3">cysteine desulfurase</fullName>
        <ecNumber evidence="3">2.8.1.7</ecNumber>
    </recommendedName>
</protein>
<keyword evidence="4" id="KW-0808">Transferase</keyword>